<protein>
    <recommendedName>
        <fullName evidence="5">DUF1318 domain-containing protein</fullName>
    </recommendedName>
</protein>
<name>A0A4R2PGD6_RHOSA</name>
<organism evidence="3 4">
    <name type="scientific">Rhodothalassium salexigens DSM 2132</name>
    <dbReference type="NCBI Taxonomy" id="1188247"/>
    <lineage>
        <taxon>Bacteria</taxon>
        <taxon>Pseudomonadati</taxon>
        <taxon>Pseudomonadota</taxon>
        <taxon>Alphaproteobacteria</taxon>
        <taxon>Rhodothalassiales</taxon>
        <taxon>Rhodothalassiaceae</taxon>
        <taxon>Rhodothalassium</taxon>
    </lineage>
</organism>
<feature type="region of interest" description="Disordered" evidence="1">
    <location>
        <begin position="24"/>
        <end position="67"/>
    </location>
</feature>
<evidence type="ECO:0000256" key="1">
    <source>
        <dbReference type="SAM" id="MobiDB-lite"/>
    </source>
</evidence>
<dbReference type="InterPro" id="IPR008309">
    <property type="entry name" value="YdbL"/>
</dbReference>
<keyword evidence="4" id="KW-1185">Reference proteome</keyword>
<dbReference type="RefSeq" id="WP_200287778.1">
    <property type="nucleotide sequence ID" value="NZ_JACIGF010000005.1"/>
</dbReference>
<dbReference type="EMBL" id="SLXO01000005">
    <property type="protein sequence ID" value="TCP34423.1"/>
    <property type="molecule type" value="Genomic_DNA"/>
</dbReference>
<keyword evidence="2" id="KW-0732">Signal</keyword>
<dbReference type="Proteomes" id="UP000295399">
    <property type="component" value="Unassembled WGS sequence"/>
</dbReference>
<accession>A0A4R2PGD6</accession>
<dbReference type="Pfam" id="PF07027">
    <property type="entry name" value="DUF1318"/>
    <property type="match status" value="1"/>
</dbReference>
<dbReference type="AlphaFoldDB" id="A0A4R2PGD6"/>
<comment type="caution">
    <text evidence="3">The sequence shown here is derived from an EMBL/GenBank/DDBJ whole genome shotgun (WGS) entry which is preliminary data.</text>
</comment>
<feature type="signal peptide" evidence="2">
    <location>
        <begin position="1"/>
        <end position="26"/>
    </location>
</feature>
<evidence type="ECO:0000313" key="4">
    <source>
        <dbReference type="Proteomes" id="UP000295399"/>
    </source>
</evidence>
<reference evidence="3 4" key="1">
    <citation type="submission" date="2019-03" db="EMBL/GenBank/DDBJ databases">
        <title>Genomic Encyclopedia of Type Strains, Phase IV (KMG-IV): sequencing the most valuable type-strain genomes for metagenomic binning, comparative biology and taxonomic classification.</title>
        <authorList>
            <person name="Goeker M."/>
        </authorList>
    </citation>
    <scope>NUCLEOTIDE SEQUENCE [LARGE SCALE GENOMIC DNA]</scope>
    <source>
        <strain evidence="3 4">DSM 2132</strain>
    </source>
</reference>
<proteinExistence type="predicted"/>
<evidence type="ECO:0000256" key="2">
    <source>
        <dbReference type="SAM" id="SignalP"/>
    </source>
</evidence>
<gene>
    <name evidence="3" type="ORF">EV659_10548</name>
</gene>
<evidence type="ECO:0008006" key="5">
    <source>
        <dbReference type="Google" id="ProtNLM"/>
    </source>
</evidence>
<dbReference type="InParanoid" id="A0A4R2PGD6"/>
<feature type="compositionally biased region" description="Low complexity" evidence="1">
    <location>
        <begin position="33"/>
        <end position="52"/>
    </location>
</feature>
<evidence type="ECO:0000313" key="3">
    <source>
        <dbReference type="EMBL" id="TCP34423.1"/>
    </source>
</evidence>
<feature type="chain" id="PRO_5020684656" description="DUF1318 domain-containing protein" evidence="2">
    <location>
        <begin position="27"/>
        <end position="129"/>
    </location>
</feature>
<sequence length="129" mass="13510">MRTMIRPALAAAALTFAGAIPGNPLAPLMGEPAPGAAQAQQSQLAQAKAQGQVGEKPDGLVGAVSSNPSPAIQRLVDTINQQRLAEYRRIAADTNTPLSAVQARAGRQLIASLPKGQYFQDAAGRWRKK</sequence>